<evidence type="ECO:0000256" key="1">
    <source>
        <dbReference type="ARBA" id="ARBA00022676"/>
    </source>
</evidence>
<comment type="caution">
    <text evidence="7">The sequence shown here is derived from an EMBL/GenBank/DDBJ whole genome shotgun (WGS) entry which is preliminary data.</text>
</comment>
<dbReference type="InterPro" id="IPR012317">
    <property type="entry name" value="Poly(ADP-ribose)pol_cat_dom"/>
</dbReference>
<dbReference type="InterPro" id="IPR051838">
    <property type="entry name" value="ARTD_PARP"/>
</dbReference>
<evidence type="ECO:0000256" key="4">
    <source>
        <dbReference type="ARBA" id="ARBA00023027"/>
    </source>
</evidence>
<dbReference type="PANTHER" id="PTHR21328">
    <property type="entry name" value="POLY ADP-RIBOSE POLYMERASE FAMILY, MEMBER PARP"/>
    <property type="match status" value="1"/>
</dbReference>
<evidence type="ECO:0000313" key="8">
    <source>
        <dbReference type="Proteomes" id="UP001521184"/>
    </source>
</evidence>
<feature type="domain" description="UBC core" evidence="6">
    <location>
        <begin position="1006"/>
        <end position="1176"/>
    </location>
</feature>
<dbReference type="SUPFAM" id="SSF54495">
    <property type="entry name" value="UBC-like"/>
    <property type="match status" value="1"/>
</dbReference>
<keyword evidence="2" id="KW-0808">Transferase</keyword>
<dbReference type="EMBL" id="JAKEKT020000073">
    <property type="protein sequence ID" value="KAL1638830.1"/>
    <property type="molecule type" value="Genomic_DNA"/>
</dbReference>
<gene>
    <name evidence="7" type="ORF">SLS58_008535</name>
</gene>
<dbReference type="Proteomes" id="UP001521184">
    <property type="component" value="Unassembled WGS sequence"/>
</dbReference>
<protein>
    <recommendedName>
        <fullName evidence="6">UBC core domain-containing protein</fullName>
    </recommendedName>
</protein>
<keyword evidence="1" id="KW-0328">Glycosyltransferase</keyword>
<evidence type="ECO:0000313" key="7">
    <source>
        <dbReference type="EMBL" id="KAL1638830.1"/>
    </source>
</evidence>
<proteinExistence type="predicted"/>
<sequence>MGRKEFRAHLEQAAATPGEHGVLEVCSKDSEIEILAQCQHGPLTVTAVIDEISDYPHSHSFISLYVQDDAPNDVSHAIATLAEQQSGPKTIFSLLKEISQRLSSDADGDTDMLDSQPDDFEGFEDEAESSEDSDDEYFFGLNDRAVPAEEISPTATYDNIIPLELRNSIRQDLALVKDAGFRIGVCGPLVQGHPAYLVSACRIAKLGISEEAMQAWQLRPTEYLVLLIHYPKGYRHVGHIEEPTAWKDMLDFRFGVSSSYKPSRSEIIQAFATTDVKAQNETAEPKNGDFRKLFIAGPLRDLFCQKFLPILKCRIREGMSWDGAMAFWHDHHTTDQKGKLAQDPKYRAEETSTTTYPAIVTADHISSYKSGHAPGLRLSLPLVAMQFYVRQVVRCTEFCLVCHRKMPTDIEAIKPYVCDSQLCLYQYLQLGFGPSIEHEIISQPKVVDLLISLCWATAKAGRLKPKHLPKGLGLRIPPVHVLKLAARNNPYASSYSMTGAVPAGLAAYQAAQMDGDQTPSALPSEASQTARVDLKIHQLLLERTVTRQDFRLVPGDWIQLKVQGIDETLHFKVEQIMLPTIQLSRPVLIDATEGSKYLSPDLSSPGFQDATFVAYDQDLDSCDAISTQEAMVVLLDLLPAVDEMKDYLLMGGAHADLMKWPRIPAPSLGLLRWIIASNRACIMQADASDEDNDAHDQVWGMPGWTQFRIAMGAPDKERRFINSVRTVGSAVNPHIPTIFAWHGSALHNWHTIIREGLHFEETINGRAFGHGVYLSKDLSTSLMYSRALAYQNVNASTWRSSKLTIHDAVSLNEIVNSPNRFVSSAPHFVINQIDWIQTRYLFVQASDPRTTPYMNKAPMMNKAPTTPEEQPLPLNSIRQDPAHYPVNTQRKKIEIPASATRSRAKVVQNSQTSQAAKAVVKGHKKLKTGESIEDAIEIDDDAESVATDQDERELLEMEIERADSATSQKDVVPANQNPLTLFVPGQLDFSTLEILPSPEGNAASIVASRRLQSDFTAMNKIQNCQPLHEIGWYIDPEHMENLYQWIVELHSFEPHLPLAKDMQAKGVKSVVLELTFGKDYPFTPPFVRVIRPRFLPFMRGGGGHVTAGGALCMELLTNDGWGAVNSIESVLMQVRLAISSLEPRPARLDPHYYKTDYTVGEAIDAYIRACEAHGWTVPFGFRETAMAGRNGMGRGSG</sequence>
<name>A0ABR3TH31_9PEZI</name>
<evidence type="ECO:0000256" key="5">
    <source>
        <dbReference type="SAM" id="MobiDB-lite"/>
    </source>
</evidence>
<evidence type="ECO:0000256" key="3">
    <source>
        <dbReference type="ARBA" id="ARBA00022695"/>
    </source>
</evidence>
<feature type="compositionally biased region" description="Acidic residues" evidence="5">
    <location>
        <begin position="106"/>
        <end position="134"/>
    </location>
</feature>
<dbReference type="Gene3D" id="3.10.110.10">
    <property type="entry name" value="Ubiquitin Conjugating Enzyme"/>
    <property type="match status" value="1"/>
</dbReference>
<evidence type="ECO:0000256" key="2">
    <source>
        <dbReference type="ARBA" id="ARBA00022679"/>
    </source>
</evidence>
<dbReference type="PROSITE" id="PS50127">
    <property type="entry name" value="UBC_2"/>
    <property type="match status" value="1"/>
</dbReference>
<evidence type="ECO:0000259" key="6">
    <source>
        <dbReference type="PROSITE" id="PS50127"/>
    </source>
</evidence>
<dbReference type="SUPFAM" id="SSF56399">
    <property type="entry name" value="ADP-ribosylation"/>
    <property type="match status" value="1"/>
</dbReference>
<dbReference type="CDD" id="cd23802">
    <property type="entry name" value="UBCc_UBE2Q"/>
    <property type="match status" value="1"/>
</dbReference>
<keyword evidence="3" id="KW-0548">Nucleotidyltransferase</keyword>
<dbReference type="InterPro" id="IPR016135">
    <property type="entry name" value="UBQ-conjugating_enzyme/RWD"/>
</dbReference>
<dbReference type="Gene3D" id="3.90.228.10">
    <property type="match status" value="1"/>
</dbReference>
<feature type="region of interest" description="Disordered" evidence="5">
    <location>
        <begin position="104"/>
        <end position="134"/>
    </location>
</feature>
<organism evidence="7 8">
    <name type="scientific">Diplodia intermedia</name>
    <dbReference type="NCBI Taxonomy" id="856260"/>
    <lineage>
        <taxon>Eukaryota</taxon>
        <taxon>Fungi</taxon>
        <taxon>Dikarya</taxon>
        <taxon>Ascomycota</taxon>
        <taxon>Pezizomycotina</taxon>
        <taxon>Dothideomycetes</taxon>
        <taxon>Dothideomycetes incertae sedis</taxon>
        <taxon>Botryosphaeriales</taxon>
        <taxon>Botryosphaeriaceae</taxon>
        <taxon>Diplodia</taxon>
    </lineage>
</organism>
<keyword evidence="4" id="KW-0520">NAD</keyword>
<keyword evidence="8" id="KW-1185">Reference proteome</keyword>
<dbReference type="Pfam" id="PF00644">
    <property type="entry name" value="PARP"/>
    <property type="match status" value="1"/>
</dbReference>
<dbReference type="InterPro" id="IPR000608">
    <property type="entry name" value="UBC"/>
</dbReference>
<reference evidence="7 8" key="1">
    <citation type="journal article" date="2023" name="Plant Dis.">
        <title>First Report of Diplodia intermedia Causing Canker and Dieback Diseases on Apple Trees in Canada.</title>
        <authorList>
            <person name="Ellouze W."/>
            <person name="Ilyukhin E."/>
            <person name="Sulman M."/>
            <person name="Ali S."/>
        </authorList>
    </citation>
    <scope>NUCLEOTIDE SEQUENCE [LARGE SCALE GENOMIC DNA]</scope>
    <source>
        <strain evidence="7 8">M45-28</strain>
    </source>
</reference>
<accession>A0ABR3TH31</accession>